<gene>
    <name evidence="2" type="ORF">T231_04035</name>
</gene>
<dbReference type="InterPro" id="IPR016187">
    <property type="entry name" value="CTDL_fold"/>
</dbReference>
<reference evidence="2 3" key="1">
    <citation type="submission" date="2013-11" db="EMBL/GenBank/DDBJ databases">
        <title>Single cell genomics of uncultured Tannerella BU063 (oral taxon 286).</title>
        <authorList>
            <person name="Beall C.J."/>
            <person name="Campbell A.G."/>
            <person name="Griffen A.L."/>
            <person name="Podar M."/>
            <person name="Leys E.J."/>
        </authorList>
    </citation>
    <scope>NUCLEOTIDE SEQUENCE [LARGE SCALE GENOMIC DNA]</scope>
    <source>
        <strain evidence="2">Cell 6/7/9</strain>
    </source>
</reference>
<feature type="domain" description="Sulfatase-modifying factor enzyme-like" evidence="1">
    <location>
        <begin position="250"/>
        <end position="464"/>
    </location>
</feature>
<evidence type="ECO:0000313" key="3">
    <source>
        <dbReference type="Proteomes" id="UP000018874"/>
    </source>
</evidence>
<proteinExistence type="predicted"/>
<comment type="caution">
    <text evidence="2">The sequence shown here is derived from an EMBL/GenBank/DDBJ whole genome shotgun (WGS) entry which is preliminary data.</text>
</comment>
<dbReference type="PANTHER" id="PTHR23150:SF19">
    <property type="entry name" value="FORMYLGLYCINE-GENERATING ENZYME"/>
    <property type="match status" value="1"/>
</dbReference>
<dbReference type="PATRIC" id="fig|1411021.3.peg.323"/>
<evidence type="ECO:0000313" key="2">
    <source>
        <dbReference type="EMBL" id="ETK10603.1"/>
    </source>
</evidence>
<dbReference type="Pfam" id="PF03781">
    <property type="entry name" value="FGE-sulfatase"/>
    <property type="match status" value="2"/>
</dbReference>
<protein>
    <recommendedName>
        <fullName evidence="1">Sulfatase-modifying factor enzyme-like domain-containing protein</fullName>
    </recommendedName>
</protein>
<organism evidence="2 3">
    <name type="scientific">Tannerella sp. oral taxon BU063 isolate Cell 6/7/9</name>
    <dbReference type="NCBI Taxonomy" id="1411021"/>
    <lineage>
        <taxon>Bacteria</taxon>
        <taxon>Pseudomonadati</taxon>
        <taxon>Bacteroidota</taxon>
        <taxon>Bacteroidia</taxon>
        <taxon>Bacteroidales</taxon>
        <taxon>Tannerellaceae</taxon>
        <taxon>Tannerella</taxon>
    </lineage>
</organism>
<keyword evidence="3" id="KW-1185">Reference proteome</keyword>
<feature type="domain" description="Sulfatase-modifying factor enzyme-like" evidence="1">
    <location>
        <begin position="44"/>
        <end position="162"/>
    </location>
</feature>
<dbReference type="EMBL" id="AYYD01000677">
    <property type="protein sequence ID" value="ETK10603.1"/>
    <property type="molecule type" value="Genomic_DNA"/>
</dbReference>
<dbReference type="PANTHER" id="PTHR23150">
    <property type="entry name" value="SULFATASE MODIFYING FACTOR 1, 2"/>
    <property type="match status" value="1"/>
</dbReference>
<dbReference type="GO" id="GO:0120147">
    <property type="term" value="F:formylglycine-generating oxidase activity"/>
    <property type="evidence" value="ECO:0007669"/>
    <property type="project" value="TreeGrafter"/>
</dbReference>
<dbReference type="Gene3D" id="3.90.1580.10">
    <property type="entry name" value="paralog of FGE (formylglycine-generating enzyme)"/>
    <property type="match status" value="2"/>
</dbReference>
<accession>W2CU85</accession>
<dbReference type="InterPro" id="IPR005532">
    <property type="entry name" value="SUMF_dom"/>
</dbReference>
<dbReference type="Proteomes" id="UP000018874">
    <property type="component" value="Unassembled WGS sequence"/>
</dbReference>
<dbReference type="AlphaFoldDB" id="W2CU85"/>
<dbReference type="InterPro" id="IPR051043">
    <property type="entry name" value="Sulfatase_Mod_Factor_Kinase"/>
</dbReference>
<sequence length="485" mass="55719">MIKKIAIMGVAAWLLTACGKMLSGDGGELVGARMASYNEPSPYGMVLIKRGSFEMGPSDRDSLWGFEPDTRGVSFESFWMDETEITNAQYRQFVYWVRDSIIRTRLADPAYGGNELFMITEDKFGDPVTPHLDWSRPIPWKRANEDERRAIESVYYTHPVTGDRSLDARQMNYKYEWFDYTAAALRRNRIDPAERERNTDYQVDPNEVVMISKDTAFFDAEGRPVNQTITRPLSSPFDFLNTRIVNIYPDETSWVNDFKNAHNEPYLKMYFTHPGYDDYPVVGVSWEQAEAFCVWRTEYYKKSANLPPGTVIEPFRLPTEGEWEYAARAGKSENKYPWSTNELQNAKGCFMANFKPGDGNYTEDGHLITSRVATFAPNEFGLYDMAGNVAEWTSSVYTESGLSQTSDLNPDLHYHAAKEDPYEMKKKVVRGGSWKDVAEFIRSDRRTFEYQNETRSYIGFRCVRTQVGFSNAKGKGNSNKSKKKK</sequence>
<dbReference type="PROSITE" id="PS51257">
    <property type="entry name" value="PROKAR_LIPOPROTEIN"/>
    <property type="match status" value="1"/>
</dbReference>
<name>W2CU85_9BACT</name>
<dbReference type="SUPFAM" id="SSF56436">
    <property type="entry name" value="C-type lectin-like"/>
    <property type="match status" value="1"/>
</dbReference>
<evidence type="ECO:0000259" key="1">
    <source>
        <dbReference type="Pfam" id="PF03781"/>
    </source>
</evidence>
<dbReference type="InterPro" id="IPR042095">
    <property type="entry name" value="SUMF_sf"/>
</dbReference>